<gene>
    <name evidence="3" type="ORF">L916_16054</name>
</gene>
<reference evidence="3" key="1">
    <citation type="submission" date="2013-11" db="EMBL/GenBank/DDBJ databases">
        <title>The Genome Sequence of Phytophthora parasitica CJ05E6.</title>
        <authorList>
            <consortium name="The Broad Institute Genomics Platform"/>
            <person name="Russ C."/>
            <person name="Tyler B."/>
            <person name="Panabieres F."/>
            <person name="Shan W."/>
            <person name="Tripathy S."/>
            <person name="Grunwald N."/>
            <person name="Machado M."/>
            <person name="Johnson C.S."/>
            <person name="Arredondo F."/>
            <person name="Hong C."/>
            <person name="Coffey M."/>
            <person name="Young S.K."/>
            <person name="Zeng Q."/>
            <person name="Gargeya S."/>
            <person name="Fitzgerald M."/>
            <person name="Abouelleil A."/>
            <person name="Alvarado L."/>
            <person name="Chapman S.B."/>
            <person name="Gainer-Dewar J."/>
            <person name="Goldberg J."/>
            <person name="Griggs A."/>
            <person name="Gujja S."/>
            <person name="Hansen M."/>
            <person name="Howarth C."/>
            <person name="Imamovic A."/>
            <person name="Ireland A."/>
            <person name="Larimer J."/>
            <person name="McCowan C."/>
            <person name="Murphy C."/>
            <person name="Pearson M."/>
            <person name="Poon T.W."/>
            <person name="Priest M."/>
            <person name="Roberts A."/>
            <person name="Saif S."/>
            <person name="Shea T."/>
            <person name="Sykes S."/>
            <person name="Wortman J."/>
            <person name="Nusbaum C."/>
            <person name="Birren B."/>
        </authorList>
    </citation>
    <scope>NUCLEOTIDE SEQUENCE [LARGE SCALE GENOMIC DNA]</scope>
    <source>
        <strain evidence="3">CJ05E6</strain>
    </source>
</reference>
<feature type="transmembrane region" description="Helical" evidence="1">
    <location>
        <begin position="419"/>
        <end position="443"/>
    </location>
</feature>
<proteinExistence type="predicted"/>
<dbReference type="VEuPathDB" id="FungiDB:PPTG_23609"/>
<dbReference type="Pfam" id="PF00078">
    <property type="entry name" value="RVT_1"/>
    <property type="match status" value="1"/>
</dbReference>
<organism evidence="3">
    <name type="scientific">Phytophthora nicotianae</name>
    <name type="common">Potato buckeye rot agent</name>
    <name type="synonym">Phytophthora parasitica</name>
    <dbReference type="NCBI Taxonomy" id="4792"/>
    <lineage>
        <taxon>Eukaryota</taxon>
        <taxon>Sar</taxon>
        <taxon>Stramenopiles</taxon>
        <taxon>Oomycota</taxon>
        <taxon>Peronosporomycetes</taxon>
        <taxon>Peronosporales</taxon>
        <taxon>Peronosporaceae</taxon>
        <taxon>Phytophthora</taxon>
    </lineage>
</organism>
<dbReference type="InterPro" id="IPR043128">
    <property type="entry name" value="Rev_trsase/Diguanyl_cyclase"/>
</dbReference>
<dbReference type="Gene3D" id="3.10.10.10">
    <property type="entry name" value="HIV Type 1 Reverse Transcriptase, subunit A, domain 1"/>
    <property type="match status" value="1"/>
</dbReference>
<dbReference type="AlphaFoldDB" id="W2IC16"/>
<dbReference type="PANTHER" id="PTHR37984:SF5">
    <property type="entry name" value="PROTEIN NYNRIN-LIKE"/>
    <property type="match status" value="1"/>
</dbReference>
<dbReference type="EMBL" id="KI675139">
    <property type="protein sequence ID" value="ETL31037.1"/>
    <property type="molecule type" value="Genomic_DNA"/>
</dbReference>
<evidence type="ECO:0000259" key="2">
    <source>
        <dbReference type="Pfam" id="PF00078"/>
    </source>
</evidence>
<keyword evidence="1" id="KW-1133">Transmembrane helix</keyword>
<dbReference type="Gene3D" id="3.30.70.270">
    <property type="match status" value="2"/>
</dbReference>
<dbReference type="InterPro" id="IPR043502">
    <property type="entry name" value="DNA/RNA_pol_sf"/>
</dbReference>
<sequence length="530" mass="59579">MEQFEERRVVRSDEERVQVGGEPARVSLVQHRDAERKNVDSVVYVGADDELPTSLMSIDGVQRSVKLDSGARYIVAGTDWVQFGDGVETTAPVDYVEGIGGVLLDVVGVWHFNMYNVFDGAISVDACIVQGCTDEFLLGVDFHNNEIRYSDGGRRLVIPFMTLDKAGGAKITAVRMARRTRLDGTSVTPVEVAITADDGAVRAHAVRRACDVGGDRDESEEWQAINSSDEQTRLPAKRELGTWIPIDENISLGNVDEPLANEEDVHIGETDAESRRLELQLLRAYRKTTENTDDCPLATMVNIEHYIDTGDEAPIMMKRRRIAQTEDVTVEYNKKVRALGARQEEDGEVRFCIDYRALNKVTNKDVYLLPPIDETLEALGSALLFTTLDLKAGYWQIHVAAKDKVKTAFMTKQGLYQFMISWSLLVVVSSVMCSSWRACWSVWRLRASHKLKKCVFATTMIECLEHELSSDGVRPLERLVTAVKDFPRPVDAAEVKRFVHLAGYYRRFIDGFGFLMAPMTKLLRKNAPWE</sequence>
<dbReference type="InterPro" id="IPR050951">
    <property type="entry name" value="Retrovirus_Pol_polyprotein"/>
</dbReference>
<dbReference type="PANTHER" id="PTHR37984">
    <property type="entry name" value="PROTEIN CBG26694"/>
    <property type="match status" value="1"/>
</dbReference>
<dbReference type="SUPFAM" id="SSF56672">
    <property type="entry name" value="DNA/RNA polymerases"/>
    <property type="match status" value="1"/>
</dbReference>
<dbReference type="Proteomes" id="UP000053864">
    <property type="component" value="Unassembled WGS sequence"/>
</dbReference>
<accession>W2IC16</accession>
<evidence type="ECO:0000313" key="3">
    <source>
        <dbReference type="EMBL" id="ETL31037.1"/>
    </source>
</evidence>
<name>W2IC16_PHYNI</name>
<dbReference type="CDD" id="cd01647">
    <property type="entry name" value="RT_LTR"/>
    <property type="match status" value="1"/>
</dbReference>
<dbReference type="InterPro" id="IPR000477">
    <property type="entry name" value="RT_dom"/>
</dbReference>
<keyword evidence="1" id="KW-0812">Transmembrane</keyword>
<feature type="domain" description="Reverse transcriptase" evidence="2">
    <location>
        <begin position="346"/>
        <end position="427"/>
    </location>
</feature>
<keyword evidence="1" id="KW-0472">Membrane</keyword>
<evidence type="ECO:0000256" key="1">
    <source>
        <dbReference type="SAM" id="Phobius"/>
    </source>
</evidence>
<protein>
    <recommendedName>
        <fullName evidence="2">Reverse transcriptase domain-containing protein</fullName>
    </recommendedName>
</protein>